<proteinExistence type="predicted"/>
<keyword evidence="2" id="KW-1185">Reference proteome</keyword>
<gene>
    <name evidence="1" type="ORF">PENSUB_5328</name>
</gene>
<evidence type="ECO:0000313" key="2">
    <source>
        <dbReference type="Proteomes" id="UP000186955"/>
    </source>
</evidence>
<dbReference type="Proteomes" id="UP000186955">
    <property type="component" value="Unassembled WGS sequence"/>
</dbReference>
<dbReference type="AlphaFoldDB" id="A0A1Q5UA27"/>
<dbReference type="EMBL" id="MNBE01000549">
    <property type="protein sequence ID" value="OKP09328.1"/>
    <property type="molecule type" value="Genomic_DNA"/>
</dbReference>
<reference evidence="1 2" key="1">
    <citation type="submission" date="2016-10" db="EMBL/GenBank/DDBJ databases">
        <title>Genome sequence of the ascomycete fungus Penicillium subrubescens.</title>
        <authorList>
            <person name="De Vries R.P."/>
            <person name="Peng M."/>
            <person name="Dilokpimol A."/>
            <person name="Hilden K."/>
            <person name="Makela M.R."/>
            <person name="Grigoriev I."/>
            <person name="Riley R."/>
            <person name="Granchi Z."/>
        </authorList>
    </citation>
    <scope>NUCLEOTIDE SEQUENCE [LARGE SCALE GENOMIC DNA]</scope>
    <source>
        <strain evidence="1 2">CBS 132785</strain>
    </source>
</reference>
<sequence length="156" mass="17807">MDDRKRHEILYGSCYQIRPNCSKLYTEIQQTENFDGRRRNLQLKSTLKKSELEGLRALKNCKRLSDAYNKVREALPTMAHGFLFSRFKAYHATLCEVVSQQSPYCANYGSSDSRPVDGTVFGEVHLRILADYGQRCEVKDRGIGGIPAKPNTLRSN</sequence>
<name>A0A1Q5UA27_9EURO</name>
<accession>A0A1Q5UA27</accession>
<organism evidence="1 2">
    <name type="scientific">Penicillium subrubescens</name>
    <dbReference type="NCBI Taxonomy" id="1316194"/>
    <lineage>
        <taxon>Eukaryota</taxon>
        <taxon>Fungi</taxon>
        <taxon>Dikarya</taxon>
        <taxon>Ascomycota</taxon>
        <taxon>Pezizomycotina</taxon>
        <taxon>Eurotiomycetes</taxon>
        <taxon>Eurotiomycetidae</taxon>
        <taxon>Eurotiales</taxon>
        <taxon>Aspergillaceae</taxon>
        <taxon>Penicillium</taxon>
    </lineage>
</organism>
<evidence type="ECO:0000313" key="1">
    <source>
        <dbReference type="EMBL" id="OKP09328.1"/>
    </source>
</evidence>
<comment type="caution">
    <text evidence="1">The sequence shown here is derived from an EMBL/GenBank/DDBJ whole genome shotgun (WGS) entry which is preliminary data.</text>
</comment>
<protein>
    <submittedName>
        <fullName evidence="1">Uncharacterized protein</fullName>
    </submittedName>
</protein>